<accession>A0A3Q2DS80</accession>
<dbReference type="OMA" id="NTYQKFG"/>
<protein>
    <submittedName>
        <fullName evidence="1">Uncharacterized protein</fullName>
    </submittedName>
</protein>
<reference evidence="1" key="1">
    <citation type="submission" date="2025-08" db="UniProtKB">
        <authorList>
            <consortium name="Ensembl"/>
        </authorList>
    </citation>
    <scope>IDENTIFICATION</scope>
</reference>
<proteinExistence type="predicted"/>
<keyword evidence="2" id="KW-1185">Reference proteome</keyword>
<dbReference type="STRING" id="28743.ENSCVAP00000021704"/>
<reference evidence="1" key="2">
    <citation type="submission" date="2025-09" db="UniProtKB">
        <authorList>
            <consortium name="Ensembl"/>
        </authorList>
    </citation>
    <scope>IDENTIFICATION</scope>
</reference>
<evidence type="ECO:0000313" key="2">
    <source>
        <dbReference type="Proteomes" id="UP000265020"/>
    </source>
</evidence>
<organism evidence="1 2">
    <name type="scientific">Cyprinodon variegatus</name>
    <name type="common">Sheepshead minnow</name>
    <dbReference type="NCBI Taxonomy" id="28743"/>
    <lineage>
        <taxon>Eukaryota</taxon>
        <taxon>Metazoa</taxon>
        <taxon>Chordata</taxon>
        <taxon>Craniata</taxon>
        <taxon>Vertebrata</taxon>
        <taxon>Euteleostomi</taxon>
        <taxon>Actinopterygii</taxon>
        <taxon>Neopterygii</taxon>
        <taxon>Teleostei</taxon>
        <taxon>Neoteleostei</taxon>
        <taxon>Acanthomorphata</taxon>
        <taxon>Ovalentaria</taxon>
        <taxon>Atherinomorphae</taxon>
        <taxon>Cyprinodontiformes</taxon>
        <taxon>Cyprinodontidae</taxon>
        <taxon>Cyprinodon</taxon>
    </lineage>
</organism>
<evidence type="ECO:0000313" key="1">
    <source>
        <dbReference type="Ensembl" id="ENSCVAP00000021704.1"/>
    </source>
</evidence>
<name>A0A3Q2DS80_CYPVA</name>
<sequence length="65" mass="7324">QALNPDNEYHFKNRLKSCQRNWAEVFGDEANIFAVSPSNTYQKFGELGGFAAIQTKLSSEEIEIA</sequence>
<dbReference type="Ensembl" id="ENSCVAT00000011130.1">
    <property type="protein sequence ID" value="ENSCVAP00000021704.1"/>
    <property type="gene ID" value="ENSCVAG00000003944.1"/>
</dbReference>
<dbReference type="GeneTree" id="ENSGT00940000179840"/>
<dbReference type="Proteomes" id="UP000265020">
    <property type="component" value="Unassembled WGS sequence"/>
</dbReference>
<dbReference type="AlphaFoldDB" id="A0A3Q2DS80"/>